<dbReference type="PROSITE" id="PS00639">
    <property type="entry name" value="THIOL_PROTEASE_HIS"/>
    <property type="match status" value="1"/>
</dbReference>
<feature type="compositionally biased region" description="Polar residues" evidence="6">
    <location>
        <begin position="1"/>
        <end position="11"/>
    </location>
</feature>
<dbReference type="SUPFAM" id="SSF54001">
    <property type="entry name" value="Cysteine proteinases"/>
    <property type="match status" value="1"/>
</dbReference>
<dbReference type="GO" id="GO:0043418">
    <property type="term" value="P:homocysteine catabolic process"/>
    <property type="evidence" value="ECO:0007669"/>
    <property type="project" value="TreeGrafter"/>
</dbReference>
<proteinExistence type="inferred from homology"/>
<gene>
    <name evidence="7" type="ORF">SAMN05443377_11186</name>
</gene>
<dbReference type="GO" id="GO:0009636">
    <property type="term" value="P:response to toxic substance"/>
    <property type="evidence" value="ECO:0007669"/>
    <property type="project" value="TreeGrafter"/>
</dbReference>
<dbReference type="Gene3D" id="3.90.70.10">
    <property type="entry name" value="Cysteine proteinases"/>
    <property type="match status" value="1"/>
</dbReference>
<dbReference type="PANTHER" id="PTHR10363:SF2">
    <property type="entry name" value="BLEOMYCIN HYDROLASE"/>
    <property type="match status" value="1"/>
</dbReference>
<keyword evidence="4" id="KW-0031">Aminopeptidase</keyword>
<dbReference type="Proteomes" id="UP000198815">
    <property type="component" value="Unassembled WGS sequence"/>
</dbReference>
<dbReference type="Pfam" id="PF03051">
    <property type="entry name" value="Peptidase_C1_2"/>
    <property type="match status" value="1"/>
</dbReference>
<comment type="similarity">
    <text evidence="4">Belongs to the peptidase C1 family.</text>
</comment>
<evidence type="ECO:0000313" key="8">
    <source>
        <dbReference type="Proteomes" id="UP000198815"/>
    </source>
</evidence>
<feature type="active site" evidence="5">
    <location>
        <position position="403"/>
    </location>
</feature>
<evidence type="ECO:0000256" key="2">
    <source>
        <dbReference type="ARBA" id="ARBA00022801"/>
    </source>
</evidence>
<dbReference type="EMBL" id="FOGZ01000011">
    <property type="protein sequence ID" value="SER80957.1"/>
    <property type="molecule type" value="Genomic_DNA"/>
</dbReference>
<dbReference type="PANTHER" id="PTHR10363">
    <property type="entry name" value="BLEOMYCIN HYDROLASE"/>
    <property type="match status" value="1"/>
</dbReference>
<keyword evidence="8" id="KW-1185">Reference proteome</keyword>
<dbReference type="GO" id="GO:0006508">
    <property type="term" value="P:proteolysis"/>
    <property type="evidence" value="ECO:0007669"/>
    <property type="project" value="UniProtKB-KW"/>
</dbReference>
<dbReference type="InterPro" id="IPR000169">
    <property type="entry name" value="Pept_cys_AS"/>
</dbReference>
<dbReference type="InterPro" id="IPR038765">
    <property type="entry name" value="Papain-like_cys_pep_sf"/>
</dbReference>
<dbReference type="RefSeq" id="WP_091969389.1">
    <property type="nucleotide sequence ID" value="NZ_FOGZ01000011.1"/>
</dbReference>
<feature type="active site" evidence="5">
    <location>
        <position position="92"/>
    </location>
</feature>
<dbReference type="PIRSF" id="PIRSF005700">
    <property type="entry name" value="PepC"/>
    <property type="match status" value="1"/>
</dbReference>
<dbReference type="InterPro" id="IPR004134">
    <property type="entry name" value="Peptidase_C1B"/>
</dbReference>
<dbReference type="OrthoDB" id="1111399at2"/>
<dbReference type="AlphaFoldDB" id="A0A1H9S7J4"/>
<keyword evidence="2 4" id="KW-0378">Hydrolase</keyword>
<reference evidence="7 8" key="1">
    <citation type="submission" date="2016-10" db="EMBL/GenBank/DDBJ databases">
        <authorList>
            <person name="de Groot N.N."/>
        </authorList>
    </citation>
    <scope>NUCLEOTIDE SEQUENCE [LARGE SCALE GENOMIC DNA]</scope>
    <source>
        <strain evidence="7 8">DSM 16859</strain>
    </source>
</reference>
<dbReference type="PROSITE" id="PS00139">
    <property type="entry name" value="THIOL_PROTEASE_CYS"/>
    <property type="match status" value="1"/>
</dbReference>
<evidence type="ECO:0000256" key="1">
    <source>
        <dbReference type="ARBA" id="ARBA00022670"/>
    </source>
</evidence>
<feature type="region of interest" description="Disordered" evidence="6">
    <location>
        <begin position="1"/>
        <end position="27"/>
    </location>
</feature>
<organism evidence="7 8">
    <name type="scientific">Propionibacterium cyclohexanicum</name>
    <dbReference type="NCBI Taxonomy" id="64702"/>
    <lineage>
        <taxon>Bacteria</taxon>
        <taxon>Bacillati</taxon>
        <taxon>Actinomycetota</taxon>
        <taxon>Actinomycetes</taxon>
        <taxon>Propionibacteriales</taxon>
        <taxon>Propionibacteriaceae</taxon>
        <taxon>Propionibacterium</taxon>
    </lineage>
</organism>
<dbReference type="GO" id="GO:0070005">
    <property type="term" value="F:cysteine-type aminopeptidase activity"/>
    <property type="evidence" value="ECO:0007669"/>
    <property type="project" value="InterPro"/>
</dbReference>
<evidence type="ECO:0000256" key="4">
    <source>
        <dbReference type="PIRNR" id="PIRNR005700"/>
    </source>
</evidence>
<evidence type="ECO:0000256" key="6">
    <source>
        <dbReference type="SAM" id="MobiDB-lite"/>
    </source>
</evidence>
<dbReference type="GO" id="GO:0005737">
    <property type="term" value="C:cytoplasm"/>
    <property type="evidence" value="ECO:0007669"/>
    <property type="project" value="TreeGrafter"/>
</dbReference>
<sequence>MTPNRTTTGPTSADRPRGEDSSRPAVLDPRWLSARSAEMLDEPMARAMRNAVTTASVEALSLDRAVVSSVDSSVSVRLDDHAVTDQKHSGRCWAFAGLNVLRAQITAELGLADFELSESFVYFHDLAEKCNAFLATAIRDAARPLDDREVRADFESPVSDGGYWQEFVDLVTKYGIVPHWAMPDAESATNSAAMNEQLCTLMRRAGLMLRESVSAGDDPEPIRRSALADTHRILVTHLGAPPRDFVWQYRDKDKHFVRVGRMTPTQFAERYAHGLADYFVLAHDPRAGIDLNHRYAIDRSSRMVGRPDYEHVSAELAVLKEAAVATIRAGEPVWFVCDVRKQREKKAGIWHARLHDYEGVYGVPLAMTKEQRLVSCEIELSHAMCLTGVDLVDARPRRWRVENSWGDEAGEKGYWTMDDSWFDEYVFQVVVAPQRVPGQVRAALAGPVSVLPSWDVFR</sequence>
<protein>
    <recommendedName>
        <fullName evidence="4">Aminopeptidase</fullName>
    </recommendedName>
</protein>
<keyword evidence="3 4" id="KW-0788">Thiol protease</keyword>
<name>A0A1H9S7J4_9ACTN</name>
<evidence type="ECO:0000256" key="3">
    <source>
        <dbReference type="ARBA" id="ARBA00022807"/>
    </source>
</evidence>
<evidence type="ECO:0000313" key="7">
    <source>
        <dbReference type="EMBL" id="SER80957.1"/>
    </source>
</evidence>
<dbReference type="STRING" id="64702.SAMN05443377_11186"/>
<accession>A0A1H9S7J4</accession>
<feature type="active site" evidence="5">
    <location>
        <position position="382"/>
    </location>
</feature>
<keyword evidence="1 4" id="KW-0645">Protease</keyword>
<evidence type="ECO:0000256" key="5">
    <source>
        <dbReference type="PIRSR" id="PIRSR005700-1"/>
    </source>
</evidence>
<dbReference type="InterPro" id="IPR025660">
    <property type="entry name" value="Pept_his_AS"/>
</dbReference>